<gene>
    <name evidence="1" type="ORF">AKJ38_00910</name>
</gene>
<accession>A0A133UTJ9</accession>
<reference evidence="1 2" key="1">
    <citation type="journal article" date="2016" name="Sci. Rep.">
        <title>Metabolic traits of an uncultured archaeal lineage -MSBL1- from brine pools of the Red Sea.</title>
        <authorList>
            <person name="Mwirichia R."/>
            <person name="Alam I."/>
            <person name="Rashid M."/>
            <person name="Vinu M."/>
            <person name="Ba-Alawi W."/>
            <person name="Anthony Kamau A."/>
            <person name="Kamanda Ngugi D."/>
            <person name="Goker M."/>
            <person name="Klenk H.P."/>
            <person name="Bajic V."/>
            <person name="Stingl U."/>
        </authorList>
    </citation>
    <scope>NUCLEOTIDE SEQUENCE [LARGE SCALE GENOMIC DNA]</scope>
    <source>
        <strain evidence="1">SCGC-AAA259I14</strain>
    </source>
</reference>
<keyword evidence="2" id="KW-1185">Reference proteome</keyword>
<dbReference type="AlphaFoldDB" id="A0A133UTJ9"/>
<dbReference type="Proteomes" id="UP000070414">
    <property type="component" value="Unassembled WGS sequence"/>
</dbReference>
<evidence type="ECO:0000313" key="2">
    <source>
        <dbReference type="Proteomes" id="UP000070414"/>
    </source>
</evidence>
<evidence type="ECO:0000313" key="1">
    <source>
        <dbReference type="EMBL" id="KXA97564.1"/>
    </source>
</evidence>
<proteinExistence type="predicted"/>
<comment type="caution">
    <text evidence="1">The sequence shown here is derived from an EMBL/GenBank/DDBJ whole genome shotgun (WGS) entry which is preliminary data.</text>
</comment>
<sequence length="67" mass="7509">MVIDDEKGMKACKALDLPFAISADIAVALFEKGGIGKEKLLEALEKYGWVEQSIMRERRKKIRGGKQ</sequence>
<name>A0A133UTJ9_9EURY</name>
<organism evidence="1 2">
    <name type="scientific">candidate division MSBL1 archaeon SCGC-AAA259I14</name>
    <dbReference type="NCBI Taxonomy" id="1698268"/>
    <lineage>
        <taxon>Archaea</taxon>
        <taxon>Methanobacteriati</taxon>
        <taxon>Methanobacteriota</taxon>
        <taxon>candidate division MSBL1</taxon>
    </lineage>
</organism>
<dbReference type="EMBL" id="LHXS01000009">
    <property type="protein sequence ID" value="KXA97564.1"/>
    <property type="molecule type" value="Genomic_DNA"/>
</dbReference>
<protein>
    <submittedName>
        <fullName evidence="1">Uncharacterized protein</fullName>
    </submittedName>
</protein>